<dbReference type="GO" id="GO:0008999">
    <property type="term" value="F:protein-N-terminal-alanine acetyltransferase activity"/>
    <property type="evidence" value="ECO:0007669"/>
    <property type="project" value="TreeGrafter"/>
</dbReference>
<dbReference type="InterPro" id="IPR000182">
    <property type="entry name" value="GNAT_dom"/>
</dbReference>
<feature type="domain" description="N-acetyltransferase" evidence="1">
    <location>
        <begin position="23"/>
        <end position="168"/>
    </location>
</feature>
<gene>
    <name evidence="2" type="ORF">OH76DRAFT_1394123</name>
</gene>
<reference evidence="2 3" key="1">
    <citation type="journal article" date="2018" name="Biotechnol. Biofuels">
        <title>Integrative visual omics of the white-rot fungus Polyporus brumalis exposes the biotechnological potential of its oxidative enzymes for delignifying raw plant biomass.</title>
        <authorList>
            <person name="Miyauchi S."/>
            <person name="Rancon A."/>
            <person name="Drula E."/>
            <person name="Hage H."/>
            <person name="Chaduli D."/>
            <person name="Favel A."/>
            <person name="Grisel S."/>
            <person name="Henrissat B."/>
            <person name="Herpoel-Gimbert I."/>
            <person name="Ruiz-Duenas F.J."/>
            <person name="Chevret D."/>
            <person name="Hainaut M."/>
            <person name="Lin J."/>
            <person name="Wang M."/>
            <person name="Pangilinan J."/>
            <person name="Lipzen A."/>
            <person name="Lesage-Meessen L."/>
            <person name="Navarro D."/>
            <person name="Riley R."/>
            <person name="Grigoriev I.V."/>
            <person name="Zhou S."/>
            <person name="Raouche S."/>
            <person name="Rosso M.N."/>
        </authorList>
    </citation>
    <scope>NUCLEOTIDE SEQUENCE [LARGE SCALE GENOMIC DNA]</scope>
    <source>
        <strain evidence="2 3">BRFM 1820</strain>
    </source>
</reference>
<dbReference type="Gene3D" id="3.40.630.30">
    <property type="match status" value="1"/>
</dbReference>
<dbReference type="PANTHER" id="PTHR43441:SF5">
    <property type="entry name" value="FAMILY ACETYLTRANSFERASE, PUTATIVE-RELATED"/>
    <property type="match status" value="1"/>
</dbReference>
<evidence type="ECO:0000313" key="2">
    <source>
        <dbReference type="EMBL" id="RDX40665.1"/>
    </source>
</evidence>
<keyword evidence="3" id="KW-1185">Reference proteome</keyword>
<dbReference type="SUPFAM" id="SSF55729">
    <property type="entry name" value="Acyl-CoA N-acyltransferases (Nat)"/>
    <property type="match status" value="1"/>
</dbReference>
<organism evidence="2 3">
    <name type="scientific">Lentinus brumalis</name>
    <dbReference type="NCBI Taxonomy" id="2498619"/>
    <lineage>
        <taxon>Eukaryota</taxon>
        <taxon>Fungi</taxon>
        <taxon>Dikarya</taxon>
        <taxon>Basidiomycota</taxon>
        <taxon>Agaricomycotina</taxon>
        <taxon>Agaricomycetes</taxon>
        <taxon>Polyporales</taxon>
        <taxon>Polyporaceae</taxon>
        <taxon>Lentinus</taxon>
    </lineage>
</organism>
<proteinExistence type="predicted"/>
<dbReference type="GO" id="GO:1990189">
    <property type="term" value="F:protein N-terminal-serine acetyltransferase activity"/>
    <property type="evidence" value="ECO:0007669"/>
    <property type="project" value="TreeGrafter"/>
</dbReference>
<dbReference type="AlphaFoldDB" id="A0A371CK64"/>
<dbReference type="Pfam" id="PF13302">
    <property type="entry name" value="Acetyltransf_3"/>
    <property type="match status" value="1"/>
</dbReference>
<name>A0A371CK64_9APHY</name>
<dbReference type="EMBL" id="KZ857543">
    <property type="protein sequence ID" value="RDX40665.1"/>
    <property type="molecule type" value="Genomic_DNA"/>
</dbReference>
<dbReference type="OrthoDB" id="41238at2759"/>
<dbReference type="InterPro" id="IPR051908">
    <property type="entry name" value="Ribosomal_N-acetyltransferase"/>
</dbReference>
<dbReference type="Proteomes" id="UP000256964">
    <property type="component" value="Unassembled WGS sequence"/>
</dbReference>
<protein>
    <submittedName>
        <fullName evidence="2">Acyl-CoA N-acyltransferase</fullName>
    </submittedName>
</protein>
<evidence type="ECO:0000259" key="1">
    <source>
        <dbReference type="Pfam" id="PF13302"/>
    </source>
</evidence>
<dbReference type="InterPro" id="IPR016181">
    <property type="entry name" value="Acyl_CoA_acyltransferase"/>
</dbReference>
<dbReference type="PANTHER" id="PTHR43441">
    <property type="entry name" value="RIBOSOMAL-PROTEIN-SERINE ACETYLTRANSFERASE"/>
    <property type="match status" value="1"/>
</dbReference>
<evidence type="ECO:0000313" key="3">
    <source>
        <dbReference type="Proteomes" id="UP000256964"/>
    </source>
</evidence>
<sequence>MAEASREVPVHFCYPIRDLENDRVKLTPFNPSMHGDAYWAGTHAHPEVYTFLPFGPFPSLAAFLTYIEERWQRSPEHILWAMLDKASGAFAGICGYINTSAANLSTEIGAVICLPAFQSKGITSAAVALLMQYALLLPSEGGLGLRRVQWQAHASNERSIGLARKHSFRLEGMIRWQRVLAGDKPGVDPREGDSKPGTKGRHTALLSVCWDDWEQGVKEKICGPGLMMYAT</sequence>
<accession>A0A371CK64</accession>